<feature type="domain" description="HTH tetR-type" evidence="5">
    <location>
        <begin position="1"/>
        <end position="61"/>
    </location>
</feature>
<protein>
    <submittedName>
        <fullName evidence="6">TetR family transcriptional regulator</fullName>
    </submittedName>
</protein>
<dbReference type="Proteomes" id="UP000240542">
    <property type="component" value="Unassembled WGS sequence"/>
</dbReference>
<dbReference type="EMBL" id="PYGA01000005">
    <property type="protein sequence ID" value="PSK98538.1"/>
    <property type="molecule type" value="Genomic_DNA"/>
</dbReference>
<proteinExistence type="predicted"/>
<gene>
    <name evidence="6" type="ORF">CLV63_105212</name>
</gene>
<keyword evidence="1" id="KW-0805">Transcription regulation</keyword>
<evidence type="ECO:0000256" key="4">
    <source>
        <dbReference type="PROSITE-ProRule" id="PRU00335"/>
    </source>
</evidence>
<reference evidence="6 7" key="1">
    <citation type="submission" date="2018-03" db="EMBL/GenBank/DDBJ databases">
        <title>Genomic Encyclopedia of Archaeal and Bacterial Type Strains, Phase II (KMG-II): from individual species to whole genera.</title>
        <authorList>
            <person name="Goeker M."/>
        </authorList>
    </citation>
    <scope>NUCLEOTIDE SEQUENCE [LARGE SCALE GENOMIC DNA]</scope>
    <source>
        <strain evidence="6 7">DSM 45312</strain>
    </source>
</reference>
<dbReference type="SUPFAM" id="SSF48498">
    <property type="entry name" value="Tetracyclin repressor-like, C-terminal domain"/>
    <property type="match status" value="1"/>
</dbReference>
<keyword evidence="2 4" id="KW-0238">DNA-binding</keyword>
<dbReference type="Gene3D" id="1.10.10.60">
    <property type="entry name" value="Homeodomain-like"/>
    <property type="match status" value="1"/>
</dbReference>
<dbReference type="Gene3D" id="1.10.357.10">
    <property type="entry name" value="Tetracycline Repressor, domain 2"/>
    <property type="match status" value="1"/>
</dbReference>
<comment type="caution">
    <text evidence="6">The sequence shown here is derived from an EMBL/GenBank/DDBJ whole genome shotgun (WGS) entry which is preliminary data.</text>
</comment>
<keyword evidence="7" id="KW-1185">Reference proteome</keyword>
<keyword evidence="3" id="KW-0804">Transcription</keyword>
<sequence>MTTRDRILDAAAQVMRERGLARATTKEIARAAGYSEATLYKHFQDKQDLFLHMLQERLPPLGDVITMASQRAGSGTVRGTLEGIAAAAIAFYAEAFPSAASIISEPRLSAAFRAGLKQRGAGPHVPNTMVAAYLRAEVGLGRLPARTDPEAAASLLLGACFQHAFLGHFDTRPALARSDAEPAARLVATLLAGIGADPDAEDSGDGGTG</sequence>
<evidence type="ECO:0000256" key="3">
    <source>
        <dbReference type="ARBA" id="ARBA00023163"/>
    </source>
</evidence>
<evidence type="ECO:0000256" key="2">
    <source>
        <dbReference type="ARBA" id="ARBA00023125"/>
    </source>
</evidence>
<evidence type="ECO:0000259" key="5">
    <source>
        <dbReference type="PROSITE" id="PS50977"/>
    </source>
</evidence>
<organism evidence="6 7">
    <name type="scientific">Murinocardiopsis flavida</name>
    <dbReference type="NCBI Taxonomy" id="645275"/>
    <lineage>
        <taxon>Bacteria</taxon>
        <taxon>Bacillati</taxon>
        <taxon>Actinomycetota</taxon>
        <taxon>Actinomycetes</taxon>
        <taxon>Streptosporangiales</taxon>
        <taxon>Nocardiopsidaceae</taxon>
        <taxon>Murinocardiopsis</taxon>
    </lineage>
</organism>
<dbReference type="SUPFAM" id="SSF46689">
    <property type="entry name" value="Homeodomain-like"/>
    <property type="match status" value="1"/>
</dbReference>
<dbReference type="InterPro" id="IPR009057">
    <property type="entry name" value="Homeodomain-like_sf"/>
</dbReference>
<feature type="DNA-binding region" description="H-T-H motif" evidence="4">
    <location>
        <begin position="24"/>
        <end position="43"/>
    </location>
</feature>
<dbReference type="PROSITE" id="PS50977">
    <property type="entry name" value="HTH_TETR_2"/>
    <property type="match status" value="1"/>
</dbReference>
<dbReference type="RefSeq" id="WP_170134189.1">
    <property type="nucleotide sequence ID" value="NZ_PYGA01000005.1"/>
</dbReference>
<dbReference type="PANTHER" id="PTHR30055">
    <property type="entry name" value="HTH-TYPE TRANSCRIPTIONAL REGULATOR RUTR"/>
    <property type="match status" value="1"/>
</dbReference>
<dbReference type="GO" id="GO:0003700">
    <property type="term" value="F:DNA-binding transcription factor activity"/>
    <property type="evidence" value="ECO:0007669"/>
    <property type="project" value="TreeGrafter"/>
</dbReference>
<dbReference type="PANTHER" id="PTHR30055:SF238">
    <property type="entry name" value="MYCOFACTOCIN BIOSYNTHESIS TRANSCRIPTIONAL REGULATOR MFTR-RELATED"/>
    <property type="match status" value="1"/>
</dbReference>
<dbReference type="Pfam" id="PF00440">
    <property type="entry name" value="TetR_N"/>
    <property type="match status" value="1"/>
</dbReference>
<dbReference type="InterPro" id="IPR050109">
    <property type="entry name" value="HTH-type_TetR-like_transc_reg"/>
</dbReference>
<evidence type="ECO:0000256" key="1">
    <source>
        <dbReference type="ARBA" id="ARBA00023015"/>
    </source>
</evidence>
<dbReference type="GO" id="GO:0000976">
    <property type="term" value="F:transcription cis-regulatory region binding"/>
    <property type="evidence" value="ECO:0007669"/>
    <property type="project" value="TreeGrafter"/>
</dbReference>
<dbReference type="InterPro" id="IPR036271">
    <property type="entry name" value="Tet_transcr_reg_TetR-rel_C_sf"/>
</dbReference>
<dbReference type="AlphaFoldDB" id="A0A2P8DMU6"/>
<dbReference type="InterPro" id="IPR001647">
    <property type="entry name" value="HTH_TetR"/>
</dbReference>
<accession>A0A2P8DMU6</accession>
<dbReference type="PRINTS" id="PR00455">
    <property type="entry name" value="HTHTETR"/>
</dbReference>
<name>A0A2P8DMU6_9ACTN</name>
<evidence type="ECO:0000313" key="7">
    <source>
        <dbReference type="Proteomes" id="UP000240542"/>
    </source>
</evidence>
<evidence type="ECO:0000313" key="6">
    <source>
        <dbReference type="EMBL" id="PSK98538.1"/>
    </source>
</evidence>